<evidence type="ECO:0000313" key="2">
    <source>
        <dbReference type="EMBL" id="GHE35693.1"/>
    </source>
</evidence>
<reference evidence="2" key="2">
    <citation type="submission" date="2020-09" db="EMBL/GenBank/DDBJ databases">
        <authorList>
            <person name="Sun Q."/>
            <person name="Ohkuma M."/>
        </authorList>
    </citation>
    <scope>NUCLEOTIDE SEQUENCE</scope>
    <source>
        <strain evidence="2">JCM 4784</strain>
    </source>
</reference>
<keyword evidence="3" id="KW-1185">Reference proteome</keyword>
<dbReference type="InterPro" id="IPR023214">
    <property type="entry name" value="HAD_sf"/>
</dbReference>
<dbReference type="PANTHER" id="PTHR43481">
    <property type="entry name" value="FRUCTOSE-1-PHOSPHATE PHOSPHATASE"/>
    <property type="match status" value="1"/>
</dbReference>
<protein>
    <submittedName>
        <fullName evidence="2">Haloacid dehalogenase</fullName>
    </submittedName>
</protein>
<gene>
    <name evidence="2" type="ORF">GCM10018785_01680</name>
</gene>
<dbReference type="EMBL" id="BNBT01000002">
    <property type="protein sequence ID" value="GHE35693.1"/>
    <property type="molecule type" value="Genomic_DNA"/>
</dbReference>
<dbReference type="Pfam" id="PF00702">
    <property type="entry name" value="Hydrolase"/>
    <property type="match status" value="1"/>
</dbReference>
<feature type="region of interest" description="Disordered" evidence="1">
    <location>
        <begin position="220"/>
        <end position="251"/>
    </location>
</feature>
<evidence type="ECO:0000256" key="1">
    <source>
        <dbReference type="SAM" id="MobiDB-lite"/>
    </source>
</evidence>
<dbReference type="SFLD" id="SFLDS00003">
    <property type="entry name" value="Haloacid_Dehalogenase"/>
    <property type="match status" value="1"/>
</dbReference>
<dbReference type="InterPro" id="IPR023198">
    <property type="entry name" value="PGP-like_dom2"/>
</dbReference>
<dbReference type="AlphaFoldDB" id="A0A918Z4H5"/>
<sequence length="251" mass="26473">MTDALARTGGPAHGTYVLFDVDGTLIDAVANQRRVWATWAERYGLDVDEVHRVALRTRPVETFAQVAADRDPRACLALLHALEDEDVRSGHYAAFDGAARLLRELPAGAWALVTSNYEHRVRGRFLRTGLPVPEVVVDAAAVEEGKPSPAPYLLAAARLGAAPEDCLVVEDAPSGVEAGLRAGMTVWGVNAAVAVKGVHRHFTGLREAVPHILAHASARGRAVGSSRRQAVGSSGSGSSLPDAGRDRGASP</sequence>
<dbReference type="Gene3D" id="1.10.150.240">
    <property type="entry name" value="Putative phosphatase, domain 2"/>
    <property type="match status" value="1"/>
</dbReference>
<name>A0A918Z4H5_9ACTN</name>
<accession>A0A918Z4H5</accession>
<dbReference type="InterPro" id="IPR006439">
    <property type="entry name" value="HAD-SF_hydro_IA"/>
</dbReference>
<dbReference type="NCBIfam" id="TIGR01509">
    <property type="entry name" value="HAD-SF-IA-v3"/>
    <property type="match status" value="1"/>
</dbReference>
<evidence type="ECO:0000313" key="3">
    <source>
        <dbReference type="Proteomes" id="UP000608024"/>
    </source>
</evidence>
<dbReference type="InterPro" id="IPR036412">
    <property type="entry name" value="HAD-like_sf"/>
</dbReference>
<dbReference type="GO" id="GO:0050308">
    <property type="term" value="F:sugar-phosphatase activity"/>
    <property type="evidence" value="ECO:0007669"/>
    <property type="project" value="TreeGrafter"/>
</dbReference>
<dbReference type="Gene3D" id="3.40.50.1000">
    <property type="entry name" value="HAD superfamily/HAD-like"/>
    <property type="match status" value="1"/>
</dbReference>
<dbReference type="SUPFAM" id="SSF56784">
    <property type="entry name" value="HAD-like"/>
    <property type="match status" value="1"/>
</dbReference>
<proteinExistence type="predicted"/>
<dbReference type="RefSeq" id="WP_190133826.1">
    <property type="nucleotide sequence ID" value="NZ_BNBT01000002.1"/>
</dbReference>
<dbReference type="SFLD" id="SFLDG01129">
    <property type="entry name" value="C1.5:_HAD__Beta-PGM__Phosphata"/>
    <property type="match status" value="1"/>
</dbReference>
<dbReference type="PANTHER" id="PTHR43481:SF4">
    <property type="entry name" value="GLYCEROL-1-PHOSPHATE PHOSPHOHYDROLASE 1-RELATED"/>
    <property type="match status" value="1"/>
</dbReference>
<organism evidence="2 3">
    <name type="scientific">Streptomyces longispororuber</name>
    <dbReference type="NCBI Taxonomy" id="68230"/>
    <lineage>
        <taxon>Bacteria</taxon>
        <taxon>Bacillati</taxon>
        <taxon>Actinomycetota</taxon>
        <taxon>Actinomycetes</taxon>
        <taxon>Kitasatosporales</taxon>
        <taxon>Streptomycetaceae</taxon>
        <taxon>Streptomyces</taxon>
    </lineage>
</organism>
<comment type="caution">
    <text evidence="2">The sequence shown here is derived from an EMBL/GenBank/DDBJ whole genome shotgun (WGS) entry which is preliminary data.</text>
</comment>
<dbReference type="Proteomes" id="UP000608024">
    <property type="component" value="Unassembled WGS sequence"/>
</dbReference>
<reference evidence="2" key="1">
    <citation type="journal article" date="2014" name="Int. J. Syst. Evol. Microbiol.">
        <title>Complete genome sequence of Corynebacterium casei LMG S-19264T (=DSM 44701T), isolated from a smear-ripened cheese.</title>
        <authorList>
            <consortium name="US DOE Joint Genome Institute (JGI-PGF)"/>
            <person name="Walter F."/>
            <person name="Albersmeier A."/>
            <person name="Kalinowski J."/>
            <person name="Ruckert C."/>
        </authorList>
    </citation>
    <scope>NUCLEOTIDE SEQUENCE</scope>
    <source>
        <strain evidence="2">JCM 4784</strain>
    </source>
</reference>
<dbReference type="InterPro" id="IPR051806">
    <property type="entry name" value="HAD-like_SPP"/>
</dbReference>